<dbReference type="SUPFAM" id="SSF54001">
    <property type="entry name" value="Cysteine proteinases"/>
    <property type="match status" value="1"/>
</dbReference>
<evidence type="ECO:0000313" key="10">
    <source>
        <dbReference type="EMBL" id="VFU52728.1"/>
    </source>
</evidence>
<feature type="transmembrane region" description="Helical" evidence="8">
    <location>
        <begin position="800"/>
        <end position="821"/>
    </location>
</feature>
<dbReference type="InterPro" id="IPR038765">
    <property type="entry name" value="Papain-like_cys_pep_sf"/>
</dbReference>
<protein>
    <recommendedName>
        <fullName evidence="9">Ubiquitin-like protease family profile domain-containing protein</fullName>
    </recommendedName>
</protein>
<dbReference type="Gene3D" id="3.30.310.130">
    <property type="entry name" value="Ubiquitin-related"/>
    <property type="match status" value="1"/>
</dbReference>
<feature type="compositionally biased region" description="Basic and acidic residues" evidence="7">
    <location>
        <begin position="937"/>
        <end position="946"/>
    </location>
</feature>
<dbReference type="AlphaFoldDB" id="A0A6N2MI07"/>
<dbReference type="GO" id="GO:0008234">
    <property type="term" value="F:cysteine-type peptidase activity"/>
    <property type="evidence" value="ECO:0007669"/>
    <property type="project" value="UniProtKB-KW"/>
</dbReference>
<feature type="domain" description="Ubiquitin-like protease family profile" evidence="9">
    <location>
        <begin position="493"/>
        <end position="680"/>
    </location>
</feature>
<comment type="function">
    <text evidence="6">Protease that catalyzes two essential functions in the SUMO pathway: processing of full-length SUMOs to their mature forms and deconjugation of SUMO from targeted proteins.</text>
</comment>
<proteinExistence type="inferred from homology"/>
<dbReference type="Gene3D" id="1.10.418.20">
    <property type="match status" value="1"/>
</dbReference>
<evidence type="ECO:0000256" key="3">
    <source>
        <dbReference type="ARBA" id="ARBA00022786"/>
    </source>
</evidence>
<dbReference type="PANTHER" id="PTHR47764">
    <property type="entry name" value="UBIQUITIN-LIKE-SPECIFIC PROTEASE 2B-RELATED"/>
    <property type="match status" value="1"/>
</dbReference>
<dbReference type="PANTHER" id="PTHR47764:SF14">
    <property type="entry name" value="UBIQUITIN-LIKE PROTEASE FAMILY PROFILE DOMAIN-CONTAINING PROTEIN"/>
    <property type="match status" value="1"/>
</dbReference>
<dbReference type="PROSITE" id="PS50600">
    <property type="entry name" value="ULP_PROTEASE"/>
    <property type="match status" value="1"/>
</dbReference>
<keyword evidence="8" id="KW-1133">Transmembrane helix</keyword>
<feature type="transmembrane region" description="Helical" evidence="8">
    <location>
        <begin position="761"/>
        <end position="780"/>
    </location>
</feature>
<dbReference type="InterPro" id="IPR003653">
    <property type="entry name" value="Peptidase_C48_C"/>
</dbReference>
<evidence type="ECO:0000259" key="9">
    <source>
        <dbReference type="PROSITE" id="PS50600"/>
    </source>
</evidence>
<feature type="compositionally biased region" description="Basic and acidic residues" evidence="7">
    <location>
        <begin position="1016"/>
        <end position="1038"/>
    </location>
</feature>
<accession>A0A6N2MI07</accession>
<feature type="region of interest" description="Disordered" evidence="7">
    <location>
        <begin position="937"/>
        <end position="957"/>
    </location>
</feature>
<comment type="similarity">
    <text evidence="1">Belongs to the peptidase C48 family.</text>
</comment>
<keyword evidence="2" id="KW-0645">Protease</keyword>
<organism evidence="10">
    <name type="scientific">Salix viminalis</name>
    <name type="common">Common osier</name>
    <name type="synonym">Basket willow</name>
    <dbReference type="NCBI Taxonomy" id="40686"/>
    <lineage>
        <taxon>Eukaryota</taxon>
        <taxon>Viridiplantae</taxon>
        <taxon>Streptophyta</taxon>
        <taxon>Embryophyta</taxon>
        <taxon>Tracheophyta</taxon>
        <taxon>Spermatophyta</taxon>
        <taxon>Magnoliopsida</taxon>
        <taxon>eudicotyledons</taxon>
        <taxon>Gunneridae</taxon>
        <taxon>Pentapetalae</taxon>
        <taxon>rosids</taxon>
        <taxon>fabids</taxon>
        <taxon>Malpighiales</taxon>
        <taxon>Salicaceae</taxon>
        <taxon>Saliceae</taxon>
        <taxon>Salix</taxon>
    </lineage>
</organism>
<gene>
    <name evidence="10" type="ORF">SVIM_LOCUS363769</name>
</gene>
<dbReference type="EMBL" id="CAADRP010001807">
    <property type="protein sequence ID" value="VFU52728.1"/>
    <property type="molecule type" value="Genomic_DNA"/>
</dbReference>
<keyword evidence="5" id="KW-0788">Thiol protease</keyword>
<dbReference type="InterPro" id="IPR057375">
    <property type="entry name" value="ULP2A/B_PH"/>
</dbReference>
<evidence type="ECO:0000256" key="1">
    <source>
        <dbReference type="ARBA" id="ARBA00005234"/>
    </source>
</evidence>
<keyword evidence="4" id="KW-0378">Hydrolase</keyword>
<sequence length="1125" mass="126545">MTRKKFSVFEFDEEEEEDGVEKVSAKFAGKVRIQKRKRNDNRKGDGSSSPITKYKFLQCFGGCTEAVKIERSNEPINIDDGPIDVDTGGETDALRKGKSDEVVDIDTIIIDKQCQYSVSVRARMPQEHCADKEEISQMVTFMIDEDDGPIDINPFCKGKSDEVVDIDTTILDDQSECSVSVTARMSQEDCVVKEEISKLGTLGIDIDDGPFDVATGVAGETDTLRKGNSDEVVDIDTIVIGDQCQYSVSVPACMPPEDCDDNEISQLDTLRLSSFSNSENESASMISDNDVRIEMSSSTSVFTPSEDEGNQVLECGSLGHQIDYTNNTVAVFPDYILCGNIYGTEACLTFSGSSIRMKGSTVNGVKGIFNAEWNLDDIISIESEWCEMVTTAMVYLCLKSKVSEGARIGNDASDVDKLKFSVYDPHWHEGEEAIKSLDVRYKDIWNFTSESDLEKDRNVSSGHNGMFTSNPYFPVVHETFEEVVYPKGDPDAVSISKRDVDLLRPETFINDTIIDFYIQYLKNKIQPDDRQRFHFFNSFFFRKLADLDKGPSSACEGRIAFQRVCKWTRKLNIFEKDYIFIPVNYSLHWSLIVICHPDDESGNSLKVPCILHMDSIRGSHKGLKNLIQSYLYEEWRERHNETVDDTLSKFLHLRFVPLELPQQGNLYDCGLFLLHYVELFLEEAPIDFSPFKITEFSNFVSDFFFLSSFASVNHLLSWEFSYVCNCICYSTFSCFAPIIKSLKSLQLYKLQELLEFSMNKIGNFYLLLLSVPSPYFNLLYGIWTRGPHPSILEHKLLSGIGYSCPLSLYLAIFYIYLNWFLPGEASLKRAHIQKLICEILEDQSCTQSSDPNEQETGAEFLEEVCSAVSGPDTDTGIHISLTEKSPISVAQRQRLEELGLNSRDMPEPGPSARFFSNGNCWQTGALHWRTCMSPVEEAKETGERISDSSSDTEDDQLPAGLAMEFPSTSFSHKDLRSLGSSRNKKYMQLVEPYDDSSSEASTSRSLESLEIGAGVDEDHLHSQSEGLDGEKKTDCDELSSKSTEYEEFADCFVEDSQERNCMHIDHVANDSLSSFHNTDNCNKLGASVDTMNTAETLLREIQKPVIDLTSDEHTAGRTKHASDGI</sequence>
<keyword evidence="3" id="KW-0833">Ubl conjugation pathway</keyword>
<feature type="region of interest" description="Disordered" evidence="7">
    <location>
        <begin position="1012"/>
        <end position="1038"/>
    </location>
</feature>
<reference evidence="10" key="1">
    <citation type="submission" date="2019-03" db="EMBL/GenBank/DDBJ databases">
        <authorList>
            <person name="Mank J."/>
            <person name="Almeida P."/>
        </authorList>
    </citation>
    <scope>NUCLEOTIDE SEQUENCE</scope>
    <source>
        <strain evidence="10">78183</strain>
    </source>
</reference>
<dbReference type="Pfam" id="PF02902">
    <property type="entry name" value="Peptidase_C48"/>
    <property type="match status" value="1"/>
</dbReference>
<evidence type="ECO:0000256" key="7">
    <source>
        <dbReference type="SAM" id="MobiDB-lite"/>
    </source>
</evidence>
<evidence type="ECO:0000256" key="8">
    <source>
        <dbReference type="SAM" id="Phobius"/>
    </source>
</evidence>
<dbReference type="FunFam" id="3.30.310.130:FF:000006">
    <property type="entry name" value="Probable ubiquitin-like-specific protease 2B"/>
    <property type="match status" value="1"/>
</dbReference>
<evidence type="ECO:0000256" key="2">
    <source>
        <dbReference type="ARBA" id="ARBA00022670"/>
    </source>
</evidence>
<evidence type="ECO:0000256" key="4">
    <source>
        <dbReference type="ARBA" id="ARBA00022801"/>
    </source>
</evidence>
<keyword evidence="8" id="KW-0812">Transmembrane</keyword>
<keyword evidence="8" id="KW-0472">Membrane</keyword>
<dbReference type="GO" id="GO:0006508">
    <property type="term" value="P:proteolysis"/>
    <property type="evidence" value="ECO:0007669"/>
    <property type="project" value="UniProtKB-KW"/>
</dbReference>
<evidence type="ECO:0000256" key="5">
    <source>
        <dbReference type="ARBA" id="ARBA00022807"/>
    </source>
</evidence>
<name>A0A6N2MI07_SALVM</name>
<evidence type="ECO:0000256" key="6">
    <source>
        <dbReference type="ARBA" id="ARBA00057729"/>
    </source>
</evidence>
<dbReference type="Pfam" id="PF25352">
    <property type="entry name" value="PH_ULP"/>
    <property type="match status" value="1"/>
</dbReference>